<dbReference type="AlphaFoldDB" id="A0A1Y6C8D4"/>
<dbReference type="EMBL" id="FXAG01000027">
    <property type="protein sequence ID" value="SMF51402.1"/>
    <property type="molecule type" value="Genomic_DNA"/>
</dbReference>
<dbReference type="SUPFAM" id="SSF88713">
    <property type="entry name" value="Glycoside hydrolase/deacetylase"/>
    <property type="match status" value="1"/>
</dbReference>
<gene>
    <name evidence="1" type="ORF">SAMN02745746_03691</name>
</gene>
<organism evidence="1 2">
    <name type="scientific">Pseudogulbenkiania subflava DSM 22618</name>
    <dbReference type="NCBI Taxonomy" id="1123014"/>
    <lineage>
        <taxon>Bacteria</taxon>
        <taxon>Pseudomonadati</taxon>
        <taxon>Pseudomonadota</taxon>
        <taxon>Betaproteobacteria</taxon>
        <taxon>Neisseriales</taxon>
        <taxon>Chromobacteriaceae</taxon>
        <taxon>Pseudogulbenkiania</taxon>
    </lineage>
</organism>
<dbReference type="InterPro" id="IPR011330">
    <property type="entry name" value="Glyco_hydro/deAcase_b/a-brl"/>
</dbReference>
<dbReference type="STRING" id="1123014.SAMN02745746_03691"/>
<dbReference type="RefSeq" id="WP_085277696.1">
    <property type="nucleotide sequence ID" value="NZ_FXAG01000027.1"/>
</dbReference>
<protein>
    <recommendedName>
        <fullName evidence="3">Polysaccharide deacetylase</fullName>
    </recommendedName>
</protein>
<keyword evidence="2" id="KW-1185">Reference proteome</keyword>
<evidence type="ECO:0008006" key="3">
    <source>
        <dbReference type="Google" id="ProtNLM"/>
    </source>
</evidence>
<name>A0A1Y6C8D4_9NEIS</name>
<reference evidence="2" key="1">
    <citation type="submission" date="2017-04" db="EMBL/GenBank/DDBJ databases">
        <authorList>
            <person name="Varghese N."/>
            <person name="Submissions S."/>
        </authorList>
    </citation>
    <scope>NUCLEOTIDE SEQUENCE [LARGE SCALE GENOMIC DNA]</scope>
    <source>
        <strain evidence="2">DSM 22618</strain>
    </source>
</reference>
<evidence type="ECO:0000313" key="2">
    <source>
        <dbReference type="Proteomes" id="UP000192920"/>
    </source>
</evidence>
<sequence length="261" mass="28083">MAADDGFMALRSELDRWQEAGRAATFWWRDDDAVADSAALQQLLDLADAHAVPLWLAVIPAALEDSLPAALAARRAVGVLQHGIAHLDHALPGERKCELGAAWQWDALRTALQDGRERLAAAFGQRFQAVLVPPWNRLHADWIPRLPEAGLVGLSTLGQRQARADLAVVNVHADLIDWRSRQYAGDAAVAAALASHLAARRRGEADADEPSGIMSHHRVHDAAIWDGAARLLALLAAHPAAAWHDPATLWHAAVAEGAPPC</sequence>
<dbReference type="Proteomes" id="UP000192920">
    <property type="component" value="Unassembled WGS sequence"/>
</dbReference>
<accession>A0A1Y6C8D4</accession>
<dbReference type="GO" id="GO:0005975">
    <property type="term" value="P:carbohydrate metabolic process"/>
    <property type="evidence" value="ECO:0007669"/>
    <property type="project" value="InterPro"/>
</dbReference>
<evidence type="ECO:0000313" key="1">
    <source>
        <dbReference type="EMBL" id="SMF51402.1"/>
    </source>
</evidence>
<proteinExistence type="predicted"/>